<dbReference type="AlphaFoldDB" id="A0A4P6XNI7"/>
<name>A0A4P6XNI7_9ASCO</name>
<accession>A0A4P6XNI7</accession>
<feature type="compositionally biased region" description="Polar residues" evidence="1">
    <location>
        <begin position="454"/>
        <end position="468"/>
    </location>
</feature>
<organism evidence="2 3">
    <name type="scientific">Metschnikowia aff. pulcherrima</name>
    <dbReference type="NCBI Taxonomy" id="2163413"/>
    <lineage>
        <taxon>Eukaryota</taxon>
        <taxon>Fungi</taxon>
        <taxon>Dikarya</taxon>
        <taxon>Ascomycota</taxon>
        <taxon>Saccharomycotina</taxon>
        <taxon>Pichiomycetes</taxon>
        <taxon>Metschnikowiaceae</taxon>
        <taxon>Metschnikowia</taxon>
    </lineage>
</organism>
<dbReference type="EMBL" id="CP034458">
    <property type="protein sequence ID" value="QBM88900.1"/>
    <property type="molecule type" value="Genomic_DNA"/>
</dbReference>
<evidence type="ECO:0000256" key="1">
    <source>
        <dbReference type="SAM" id="MobiDB-lite"/>
    </source>
</evidence>
<gene>
    <name evidence="2" type="ORF">METSCH_C08810</name>
</gene>
<feature type="region of interest" description="Disordered" evidence="1">
    <location>
        <begin position="416"/>
        <end position="497"/>
    </location>
</feature>
<feature type="region of interest" description="Disordered" evidence="1">
    <location>
        <begin position="1"/>
        <end position="42"/>
    </location>
</feature>
<feature type="compositionally biased region" description="Acidic residues" evidence="1">
    <location>
        <begin position="665"/>
        <end position="681"/>
    </location>
</feature>
<dbReference type="Proteomes" id="UP000292447">
    <property type="component" value="Chromosome III"/>
</dbReference>
<feature type="compositionally biased region" description="Polar residues" evidence="1">
    <location>
        <begin position="488"/>
        <end position="497"/>
    </location>
</feature>
<proteinExistence type="predicted"/>
<feature type="compositionally biased region" description="Polar residues" evidence="1">
    <location>
        <begin position="683"/>
        <end position="692"/>
    </location>
</feature>
<sequence length="692" mass="75914">MRSILKSHKRNDSDPNAALEPPPNKIPKSRTNGSPSLPLSVKLTPPLNATGFHQLSVSSPKKLLTPIKKMFGHHSKTPATPHTTDTLQSIMNGEFEPPKNRAPFPLKRTASFPNVADVPSSGNTTKSNVLLESLSILLGTRLDSRVLLSSFEHASRQSNDHVSSSYAKTLPQLRETSKMPVITFNASDLSISSSKKSLHLSSTSAGLGQSFRHNENTACDADNGLKDSDSSSQFLFEKDYRGGRNTSVKYYKTKTETNMHEAGSPPNYFNVDDTGFEADAFSDYDFENNGIDVDGDSEDGIPRSANHYDEFLSDHEINQRRGASSPLCAKMSGDTESLSAKTPDIAFLAQAPKGQDADGAPWSLRSPEYAEDFLDTYLESRLPTRSMLLLHGESTLSSDIPDDTHTAHADGTSELGLGIAVPEGDHSDAQSVNSSGGIMDTLRKLEGNPESKWPESSNSEWTGISNVEVSKHPQRGPSDSVKRISFSEEAQNGSNRKSVVDMMATLSLLGQDHETNQPPADTPIGKSAKGVKKDDTKRYSWVSNEDSLGKSDNARDLGPDDGFKLALDQALLDEVNSIPENFEFNDEKSSHRGESDLLYFLRSNSYNKKPQKAVVDHDFQEMKLQLKNKTVTFYRSKSLDREKTPKHHPVRAASLKSVTSLNDENISEGDEENACDMEETSLDQRLSSVTKL</sequence>
<feature type="region of interest" description="Disordered" evidence="1">
    <location>
        <begin position="637"/>
        <end position="692"/>
    </location>
</feature>
<evidence type="ECO:0000313" key="2">
    <source>
        <dbReference type="EMBL" id="QBM88900.1"/>
    </source>
</evidence>
<feature type="compositionally biased region" description="Basic and acidic residues" evidence="1">
    <location>
        <begin position="441"/>
        <end position="453"/>
    </location>
</feature>
<keyword evidence="3" id="KW-1185">Reference proteome</keyword>
<protein>
    <submittedName>
        <fullName evidence="2">Uncharacterized protein</fullName>
    </submittedName>
</protein>
<evidence type="ECO:0000313" key="3">
    <source>
        <dbReference type="Proteomes" id="UP000292447"/>
    </source>
</evidence>
<feature type="region of interest" description="Disordered" evidence="1">
    <location>
        <begin position="511"/>
        <end position="538"/>
    </location>
</feature>
<reference evidence="3" key="1">
    <citation type="submission" date="2019-03" db="EMBL/GenBank/DDBJ databases">
        <title>Snf2 controls pulcherriminic acid biosynthesis and connects pigmentation and antifungal activity of the yeast Metschnikowia pulcherrima.</title>
        <authorList>
            <person name="Gore-Lloyd D."/>
            <person name="Sumann I."/>
            <person name="Brachmann A.O."/>
            <person name="Schneeberger K."/>
            <person name="Ortiz-Merino R.A."/>
            <person name="Moreno-Beltran M."/>
            <person name="Schlaefli M."/>
            <person name="Kirner P."/>
            <person name="Santos Kron A."/>
            <person name="Wolfe K.H."/>
            <person name="Piel J."/>
            <person name="Ahrens C.H."/>
            <person name="Henk D."/>
            <person name="Freimoser F.M."/>
        </authorList>
    </citation>
    <scope>NUCLEOTIDE SEQUENCE [LARGE SCALE GENOMIC DNA]</scope>
    <source>
        <strain evidence="3">APC 1.2</strain>
    </source>
</reference>